<dbReference type="HOGENOM" id="CLU_008279_0_2_1"/>
<dbReference type="PANTHER" id="PTHR24006:SF733">
    <property type="entry name" value="RE52890P"/>
    <property type="match status" value="1"/>
</dbReference>
<dbReference type="RefSeq" id="XP_009649247.1">
    <property type="nucleotide sequence ID" value="XM_009650952.1"/>
</dbReference>
<dbReference type="GO" id="GO:0005634">
    <property type="term" value="C:nucleus"/>
    <property type="evidence" value="ECO:0007669"/>
    <property type="project" value="TreeGrafter"/>
</dbReference>
<dbReference type="InterPro" id="IPR028889">
    <property type="entry name" value="USP"/>
</dbReference>
<dbReference type="InParanoid" id="G2X2I1"/>
<evidence type="ECO:0000259" key="15">
    <source>
        <dbReference type="PROSITE" id="PS50235"/>
    </source>
</evidence>
<dbReference type="KEGG" id="vda:VDAG_04505"/>
<dbReference type="eggNOG" id="KOG1864">
    <property type="taxonomic scope" value="Eukaryota"/>
</dbReference>
<comment type="function">
    <text evidence="7">Ubiquitin thioesterase component of the regulatory network controlling carbon source utilization through ubiquitination and deubiquitination involving creA, creB, creC, creD and acrB. Deubiquitinates the creA catabolic repressor and the quinate permease qutD. Also plays a role in response to carbon starvation and the control of extracellular proteases activity.</text>
</comment>
<name>G2X2I1_VERDV</name>
<dbReference type="InterPro" id="IPR001394">
    <property type="entry name" value="Peptidase_C19_UCH"/>
</dbReference>
<dbReference type="GeneID" id="20705968"/>
<dbReference type="GO" id="GO:0005829">
    <property type="term" value="C:cytosol"/>
    <property type="evidence" value="ECO:0007669"/>
    <property type="project" value="TreeGrafter"/>
</dbReference>
<keyword evidence="5 16" id="KW-0378">Hydrolase</keyword>
<dbReference type="SUPFAM" id="SSF54001">
    <property type="entry name" value="Cysteine proteinases"/>
    <property type="match status" value="1"/>
</dbReference>
<comment type="catalytic activity">
    <reaction evidence="1">
        <text>Thiol-dependent hydrolysis of ester, thioester, amide, peptide and isopeptide bonds formed by the C-terminal Gly of ubiquitin (a 76-residue protein attached to proteins as an intracellular targeting signal).</text>
        <dbReference type="EC" id="3.4.19.12"/>
    </reaction>
</comment>
<feature type="region of interest" description="Disordered" evidence="14">
    <location>
        <begin position="1"/>
        <end position="39"/>
    </location>
</feature>
<feature type="domain" description="USP" evidence="15">
    <location>
        <begin position="78"/>
        <end position="502"/>
    </location>
</feature>
<evidence type="ECO:0000313" key="17">
    <source>
        <dbReference type="Proteomes" id="UP000001611"/>
    </source>
</evidence>
<evidence type="ECO:0000256" key="11">
    <source>
        <dbReference type="ARBA" id="ARBA00041962"/>
    </source>
</evidence>
<dbReference type="EC" id="3.4.19.12" evidence="3"/>
<feature type="region of interest" description="Disordered" evidence="14">
    <location>
        <begin position="134"/>
        <end position="183"/>
    </location>
</feature>
<evidence type="ECO:0000256" key="14">
    <source>
        <dbReference type="SAM" id="MobiDB-lite"/>
    </source>
</evidence>
<dbReference type="AlphaFoldDB" id="G2X2I1"/>
<dbReference type="FunCoup" id="G2X2I1">
    <property type="interactions" value="385"/>
</dbReference>
<reference evidence="16 17" key="1">
    <citation type="submission" date="2008-03" db="EMBL/GenBank/DDBJ databases">
        <title>The Genome Sequence of Verticillium dahliae VdLs.17.</title>
        <authorList>
            <consortium name="The Broad Institute Genome Sequencing Platform"/>
            <person name="Ma L.-J.J."/>
            <person name="Klosterman S.J."/>
            <person name="Subbarao K."/>
            <person name="Dobinson K."/>
            <person name="Veronese P."/>
            <person name="Kang S."/>
            <person name="Gold S.E."/>
            <person name="Young S."/>
            <person name="Jaffe D."/>
            <person name="Gnerre S."/>
            <person name="Berlin A."/>
            <person name="Heiman D."/>
            <person name="Hepburn T."/>
            <person name="Sykes S."/>
            <person name="Alvarado L."/>
            <person name="Kodira C.D."/>
            <person name="Lander E."/>
            <person name="Galagan J."/>
            <person name="Nusbaum C."/>
            <person name="Birren B."/>
        </authorList>
    </citation>
    <scope>NUCLEOTIDE SEQUENCE [LARGE SCALE GENOMIC DNA]</scope>
    <source>
        <strain evidence="17">VdLs.17 / ATCC MYA-4575 / FGSC 10137</strain>
    </source>
</reference>
<keyword evidence="17" id="KW-1185">Reference proteome</keyword>
<evidence type="ECO:0000256" key="9">
    <source>
        <dbReference type="ARBA" id="ARBA00041772"/>
    </source>
</evidence>
<evidence type="ECO:0000256" key="5">
    <source>
        <dbReference type="ARBA" id="ARBA00022801"/>
    </source>
</evidence>
<feature type="compositionally biased region" description="Basic and acidic residues" evidence="14">
    <location>
        <begin position="652"/>
        <end position="662"/>
    </location>
</feature>
<evidence type="ECO:0000256" key="7">
    <source>
        <dbReference type="ARBA" id="ARBA00037075"/>
    </source>
</evidence>
<sequence length="771" mass="85785">MAGFLNKLKSAGTATTSPAGKDAATKKKEALEPPPEITPLEKMLQNAGPLRDDGTDRFFGLENVIRQHMVGPLPLSIVFFWSLLIEQSYCNSIVQALFYQDAFRQNVVNYPPYSPSETPNGDGTRPKVQVSIRPPMKKEEPLNPAAKQKVSASEAMRRRQAANLPPVPGQPGLRPEDRPDAPEYKKKQAMIKGPVVELNQENADPYGMSECTFTGLKDIFGALMQSEDRVGVLSPQRFLEIFKRDNEMFRNSMHQDAHEFYGLVLNDVIANVEQNARRIQEREDANASAGLAQSVENALGAGVSSLVPQVNGGARSPGTGWVHDIFEGPRKEMNLPRLVDRSGGALFRHSCLRKFSAEEMLCERNKFHCDHCGGLQEAEKRMKIKRLPKVLALHLKRFKYTEDYSRLQKLFHRVVYPYHLRMFNTTDDAEDPDRLYELYAVVVHIGGNAYHGHYVSVIKTQDRGWLLFDDEMVEPVDKHFVRNFFGDKPGTACAYVLFYQETTFEKVQAEMEAEGLEEVKIANETANLASENGQGNGNVIPLTKQSTQPLSPSLERDTSNSLAHAQTAPGMVEAPPRESLTDNPLPKTPNPLTMVPSFPCGAPCGDSRIDQGGQEAREEGTRSGGKSAQAGRKRQAQGGREALEGDAAAQARAEHQGKRRDAQGGGGEPQDGRRRREEEQQGRRGEPRGDPESRQPRQQVDDEEELQLPQQGQIRHGGARRERQRVVEPGGEQAQGPIQLQPRPQEEQQPAVVRGGVCVKCFMLVYSVVQF</sequence>
<evidence type="ECO:0000256" key="6">
    <source>
        <dbReference type="ARBA" id="ARBA00022807"/>
    </source>
</evidence>
<evidence type="ECO:0000256" key="10">
    <source>
        <dbReference type="ARBA" id="ARBA00041870"/>
    </source>
</evidence>
<dbReference type="Proteomes" id="UP000001611">
    <property type="component" value="Chromosome 1"/>
</dbReference>
<dbReference type="EMBL" id="DS572701">
    <property type="protein sequence ID" value="EGY23067.1"/>
    <property type="molecule type" value="Genomic_DNA"/>
</dbReference>
<feature type="compositionally biased region" description="Basic and acidic residues" evidence="14">
    <location>
        <begin position="174"/>
        <end position="183"/>
    </location>
</feature>
<feature type="region of interest" description="Disordered" evidence="14">
    <location>
        <begin position="529"/>
        <end position="751"/>
    </location>
</feature>
<dbReference type="PROSITE" id="PS00973">
    <property type="entry name" value="USP_2"/>
    <property type="match status" value="1"/>
</dbReference>
<dbReference type="Gene3D" id="3.90.70.10">
    <property type="entry name" value="Cysteine proteinases"/>
    <property type="match status" value="2"/>
</dbReference>
<feature type="compositionally biased region" description="Low complexity" evidence="14">
    <location>
        <begin position="737"/>
        <end position="750"/>
    </location>
</feature>
<dbReference type="PANTHER" id="PTHR24006">
    <property type="entry name" value="UBIQUITIN CARBOXYL-TERMINAL HYDROLASE"/>
    <property type="match status" value="1"/>
</dbReference>
<evidence type="ECO:0000256" key="4">
    <source>
        <dbReference type="ARBA" id="ARBA00022670"/>
    </source>
</evidence>
<dbReference type="GO" id="GO:0004843">
    <property type="term" value="F:cysteine-type deubiquitinase activity"/>
    <property type="evidence" value="ECO:0007669"/>
    <property type="project" value="UniProtKB-EC"/>
</dbReference>
<evidence type="ECO:0000313" key="16">
    <source>
        <dbReference type="EMBL" id="EGY23067.1"/>
    </source>
</evidence>
<dbReference type="OMA" id="PVLQMDY"/>
<organism evidence="16 17">
    <name type="scientific">Verticillium dahliae (strain VdLs.17 / ATCC MYA-4575 / FGSC 10137)</name>
    <name type="common">Verticillium wilt</name>
    <dbReference type="NCBI Taxonomy" id="498257"/>
    <lineage>
        <taxon>Eukaryota</taxon>
        <taxon>Fungi</taxon>
        <taxon>Dikarya</taxon>
        <taxon>Ascomycota</taxon>
        <taxon>Pezizomycotina</taxon>
        <taxon>Sordariomycetes</taxon>
        <taxon>Hypocreomycetidae</taxon>
        <taxon>Glomerellales</taxon>
        <taxon>Plectosphaerellaceae</taxon>
        <taxon>Verticillium</taxon>
    </lineage>
</organism>
<dbReference type="InterPro" id="IPR038765">
    <property type="entry name" value="Papain-like_cys_pep_sf"/>
</dbReference>
<keyword evidence="6" id="KW-0788">Thiol protease</keyword>
<feature type="compositionally biased region" description="Basic and acidic residues" evidence="14">
    <location>
        <begin position="670"/>
        <end position="695"/>
    </location>
</feature>
<dbReference type="InterPro" id="IPR050164">
    <property type="entry name" value="Peptidase_C19"/>
</dbReference>
<evidence type="ECO:0000256" key="3">
    <source>
        <dbReference type="ARBA" id="ARBA00012759"/>
    </source>
</evidence>
<dbReference type="Pfam" id="PF00443">
    <property type="entry name" value="UCH"/>
    <property type="match status" value="1"/>
</dbReference>
<dbReference type="InterPro" id="IPR018200">
    <property type="entry name" value="USP_CS"/>
</dbReference>
<dbReference type="OrthoDB" id="27652at2759"/>
<comment type="subunit">
    <text evidence="8">Interacts with creA, creC and qutD.</text>
</comment>
<comment type="similarity">
    <text evidence="2">Belongs to the peptidase C19 family.</text>
</comment>
<evidence type="ECO:0000256" key="2">
    <source>
        <dbReference type="ARBA" id="ARBA00009085"/>
    </source>
</evidence>
<proteinExistence type="inferred from homology"/>
<dbReference type="GO" id="GO:0006508">
    <property type="term" value="P:proteolysis"/>
    <property type="evidence" value="ECO:0007669"/>
    <property type="project" value="UniProtKB-KW"/>
</dbReference>
<evidence type="ECO:0000256" key="1">
    <source>
        <dbReference type="ARBA" id="ARBA00000707"/>
    </source>
</evidence>
<evidence type="ECO:0000256" key="12">
    <source>
        <dbReference type="ARBA" id="ARBA00042086"/>
    </source>
</evidence>
<evidence type="ECO:0000256" key="13">
    <source>
        <dbReference type="ARBA" id="ARBA00042958"/>
    </source>
</evidence>
<keyword evidence="4" id="KW-0645">Protease</keyword>
<gene>
    <name evidence="16" type="ORF">VDAG_04505</name>
</gene>
<dbReference type="STRING" id="498257.G2X2I1"/>
<accession>G2X2I1</accession>
<evidence type="ECO:0000256" key="8">
    <source>
        <dbReference type="ARBA" id="ARBA00038752"/>
    </source>
</evidence>
<protein>
    <recommendedName>
        <fullName evidence="3">ubiquitinyl hydrolase 1</fullName>
        <ecNumber evidence="3">3.4.19.12</ecNumber>
    </recommendedName>
    <alternativeName>
        <fullName evidence="11">Carbon catabolite repression protein B</fullName>
    </alternativeName>
    <alternativeName>
        <fullName evidence="13">Deubiquitinating enzyme creB</fullName>
    </alternativeName>
    <alternativeName>
        <fullName evidence="9">Ubiquitin thioesterase creB</fullName>
    </alternativeName>
    <alternativeName>
        <fullName evidence="10">Ubiquitin-hydrolyzing enzyme creB</fullName>
    </alternativeName>
    <alternativeName>
        <fullName evidence="12">Ubiquitin-specific-processing protease creB</fullName>
    </alternativeName>
</protein>
<dbReference type="GO" id="GO:0016579">
    <property type="term" value="P:protein deubiquitination"/>
    <property type="evidence" value="ECO:0007669"/>
    <property type="project" value="InterPro"/>
</dbReference>
<dbReference type="PROSITE" id="PS50235">
    <property type="entry name" value="USP_3"/>
    <property type="match status" value="1"/>
</dbReference>